<dbReference type="Pfam" id="PF00078">
    <property type="entry name" value="RVT_1"/>
    <property type="match status" value="1"/>
</dbReference>
<dbReference type="Ensembl" id="ENSOTST00005132847.1">
    <property type="protein sequence ID" value="ENSOTSP00005111297.1"/>
    <property type="gene ID" value="ENSOTSG00005066425.1"/>
</dbReference>
<dbReference type="InterPro" id="IPR043502">
    <property type="entry name" value="DNA/RNA_pol_sf"/>
</dbReference>
<organism evidence="2 3">
    <name type="scientific">Oncorhynchus tshawytscha</name>
    <name type="common">Chinook salmon</name>
    <name type="synonym">Salmo tshawytscha</name>
    <dbReference type="NCBI Taxonomy" id="74940"/>
    <lineage>
        <taxon>Eukaryota</taxon>
        <taxon>Metazoa</taxon>
        <taxon>Chordata</taxon>
        <taxon>Craniata</taxon>
        <taxon>Vertebrata</taxon>
        <taxon>Euteleostomi</taxon>
        <taxon>Actinopterygii</taxon>
        <taxon>Neopterygii</taxon>
        <taxon>Teleostei</taxon>
        <taxon>Protacanthopterygii</taxon>
        <taxon>Salmoniformes</taxon>
        <taxon>Salmonidae</taxon>
        <taxon>Salmoninae</taxon>
        <taxon>Oncorhynchus</taxon>
    </lineage>
</organism>
<reference evidence="2" key="2">
    <citation type="submission" date="2025-08" db="UniProtKB">
        <authorList>
            <consortium name="Ensembl"/>
        </authorList>
    </citation>
    <scope>IDENTIFICATION</scope>
</reference>
<dbReference type="PANTHER" id="PTHR31635">
    <property type="entry name" value="REVERSE TRANSCRIPTASE DOMAIN-CONTAINING PROTEIN-RELATED"/>
    <property type="match status" value="1"/>
</dbReference>
<dbReference type="Proteomes" id="UP000694402">
    <property type="component" value="Unassembled WGS sequence"/>
</dbReference>
<accession>A0AAZ3P3M5</accession>
<dbReference type="InterPro" id="IPR000477">
    <property type="entry name" value="RT_dom"/>
</dbReference>
<proteinExistence type="predicted"/>
<keyword evidence="3" id="KW-1185">Reference proteome</keyword>
<sequence length="829" mass="95162">MCDEEISIIEIKEAIENTQGNKSPGLDGLTNEFYKVFVDILAPILLKVFQYMEENKEIPESMSICMLTILFKNRGSRLRLENYRPISLLNSDYKILTKVLANRMKKVIGSIITSTQAYGIPGRDVADIICTIRDVVNHMKSEGGIVLSLDFKKAFDKVEHSFLLQTLERFGFGPKFVSWINLLYSGAKSCVKCNGVLTDTFPIERSVRQGCPLSALLYSVSTEPLAVLILGDKEVRGVGIPGGDVSVIHQYADDTTVTVKDVGSIESIMKIIDIYCKASGAEVNIEKTEIMFFGDINANMCEIPFKVAKDFMKVLGVNIGVKEKEARDITWTGILNKIKLTLNFWKNRKLKLKGKVIVVNALVSSKLVYILGVLDMPEWVINELNNVVSNFIWDGKGVRIAQKTLIADYDDGGLKLVDFDIKRKAIRIKTVKKYLYDSLDYGWKQFFKVYLDESGGCEDNGLLMGLKSKMCEKIPDFYKEVLNAWAELLPNVYYECGHIDLIMNHPVFLNEKIKYKEKVLYSEVFMSAGLRQIKDYTYEVIPGFFPEEAIFDTIQEWDVEVGRGTVKNMYEKIKESIPNTWVDLINSEVVREDLFVFPNLFIGNSKEKAHLSSIPVKRFYKIMVEKNVKRPAAEKVWKGIFPTLDVKKIWKTLNVKYNSMECESNDFKIRHNRIYTKVVLHQINREIKRECDLCGELPEDLIHLFVECEELKDFFCKVKGMIHRNWKGDILKKYVWNELVLFGVAGKCEGVNVVLLNVALSFVRYAIFCRRNYVFFEGKRVRVWDIFVVLFKKHIDMFHCYGRECFDEAFVEGSGLISRVDGGRITYNF</sequence>
<protein>
    <recommendedName>
        <fullName evidence="1">Reverse transcriptase domain-containing protein</fullName>
    </recommendedName>
</protein>
<feature type="domain" description="Reverse transcriptase" evidence="1">
    <location>
        <begin position="51"/>
        <end position="319"/>
    </location>
</feature>
<reference evidence="2" key="3">
    <citation type="submission" date="2025-09" db="UniProtKB">
        <authorList>
            <consortium name="Ensembl"/>
        </authorList>
    </citation>
    <scope>IDENTIFICATION</scope>
</reference>
<dbReference type="GeneTree" id="ENSGT00940000163737"/>
<dbReference type="PROSITE" id="PS50878">
    <property type="entry name" value="RT_POL"/>
    <property type="match status" value="1"/>
</dbReference>
<dbReference type="SUPFAM" id="SSF56672">
    <property type="entry name" value="DNA/RNA polymerases"/>
    <property type="match status" value="1"/>
</dbReference>
<reference evidence="3" key="1">
    <citation type="journal article" date="2018" name="PLoS ONE">
        <title>Chinook salmon (Oncorhynchus tshawytscha) genome and transcriptome.</title>
        <authorList>
            <person name="Christensen K.A."/>
            <person name="Leong J.S."/>
            <person name="Sakhrani D."/>
            <person name="Biagi C.A."/>
            <person name="Minkley D.R."/>
            <person name="Withler R.E."/>
            <person name="Rondeau E.B."/>
            <person name="Koop B.F."/>
            <person name="Devlin R.H."/>
        </authorList>
    </citation>
    <scope>NUCLEOTIDE SEQUENCE [LARGE SCALE GENOMIC DNA]</scope>
</reference>
<dbReference type="AlphaFoldDB" id="A0AAZ3P3M5"/>
<evidence type="ECO:0000313" key="3">
    <source>
        <dbReference type="Proteomes" id="UP000694402"/>
    </source>
</evidence>
<name>A0AAZ3P3M5_ONCTS</name>
<evidence type="ECO:0000313" key="2">
    <source>
        <dbReference type="Ensembl" id="ENSOTSP00005111297.1"/>
    </source>
</evidence>
<dbReference type="PANTHER" id="PTHR31635:SF196">
    <property type="entry name" value="REVERSE TRANSCRIPTASE DOMAIN-CONTAINING PROTEIN-RELATED"/>
    <property type="match status" value="1"/>
</dbReference>
<dbReference type="CDD" id="cd01650">
    <property type="entry name" value="RT_nLTR_like"/>
    <property type="match status" value="1"/>
</dbReference>
<evidence type="ECO:0000259" key="1">
    <source>
        <dbReference type="PROSITE" id="PS50878"/>
    </source>
</evidence>